<accession>A0A1Z4EUK1</accession>
<proteinExistence type="predicted"/>
<dbReference type="EMBL" id="AP018165">
    <property type="protein sequence ID" value="BAX96624.1"/>
    <property type="molecule type" value="Genomic_DNA"/>
</dbReference>
<reference evidence="3" key="1">
    <citation type="journal article" date="2017" name="Genome Announc.">
        <title>Complete Genome Sequence of Mycobacterium stephanolepidis.</title>
        <authorList>
            <person name="Fukano H."/>
            <person name="Yoshida M."/>
            <person name="Katayama Y."/>
            <person name="Omatsu T."/>
            <person name="Mizutani T."/>
            <person name="Kurata O."/>
            <person name="Wada S."/>
            <person name="Hoshino Y."/>
        </authorList>
    </citation>
    <scope>NUCLEOTIDE SEQUENCE [LARGE SCALE GENOMIC DNA]</scope>
    <source>
        <strain evidence="3">NJB0901</strain>
    </source>
</reference>
<evidence type="ECO:0000256" key="1">
    <source>
        <dbReference type="SAM" id="MobiDB-lite"/>
    </source>
</evidence>
<organism evidence="2 3">
    <name type="scientific">[Mycobacterium] stephanolepidis</name>
    <dbReference type="NCBI Taxonomy" id="1520670"/>
    <lineage>
        <taxon>Bacteria</taxon>
        <taxon>Bacillati</taxon>
        <taxon>Actinomycetota</taxon>
        <taxon>Actinomycetes</taxon>
        <taxon>Mycobacteriales</taxon>
        <taxon>Mycobacteriaceae</taxon>
        <taxon>Mycobacteroides</taxon>
    </lineage>
</organism>
<gene>
    <name evidence="2" type="ORF">MSTE_01295</name>
</gene>
<keyword evidence="3" id="KW-1185">Reference proteome</keyword>
<evidence type="ECO:0000313" key="3">
    <source>
        <dbReference type="Proteomes" id="UP000217954"/>
    </source>
</evidence>
<dbReference type="KEGG" id="mste:MSTE_01295"/>
<feature type="region of interest" description="Disordered" evidence="1">
    <location>
        <begin position="65"/>
        <end position="104"/>
    </location>
</feature>
<name>A0A1Z4EUK1_9MYCO</name>
<sequence>MRVIAEPCAGPADQAFTGRYAADCIDGGVQASRLHPGEYADCIAPEAISSGGVVIFGDNGPGGRVVTPTPTRATWPTLIHPNGTRPMSAIGSGMPRDTRLLPRA</sequence>
<protein>
    <submittedName>
        <fullName evidence="2">Uncharacterized protein</fullName>
    </submittedName>
</protein>
<reference evidence="2 3" key="2">
    <citation type="journal article" date="2017" name="Int. J. Syst. Evol. Microbiol.">
        <title>Mycobacterium stephanolepidis sp. nov., a rapidly growing species related to Mycobacterium chelonae, isolated from marine teleost fish, Stephanolepis cirrhifer.</title>
        <authorList>
            <person name="Fukano H."/>
            <person name="Wada S."/>
            <person name="Kurata O."/>
            <person name="Katayama K."/>
            <person name="Fujiwara N."/>
            <person name="Hoshino Y."/>
        </authorList>
    </citation>
    <scope>NUCLEOTIDE SEQUENCE [LARGE SCALE GENOMIC DNA]</scope>
    <source>
        <strain evidence="2 3">NJB0901</strain>
    </source>
</reference>
<evidence type="ECO:0000313" key="2">
    <source>
        <dbReference type="EMBL" id="BAX96624.1"/>
    </source>
</evidence>
<dbReference type="Proteomes" id="UP000217954">
    <property type="component" value="Chromosome"/>
</dbReference>
<dbReference type="AlphaFoldDB" id="A0A1Z4EUK1"/>